<keyword evidence="11" id="KW-0472">Membrane</keyword>
<feature type="disulfide bond" evidence="15">
    <location>
        <begin position="54"/>
        <end position="87"/>
    </location>
</feature>
<evidence type="ECO:0000256" key="14">
    <source>
        <dbReference type="ARBA" id="ARBA00023288"/>
    </source>
</evidence>
<dbReference type="RefSeq" id="XP_016247114.1">
    <property type="nucleotide sequence ID" value="XM_016393695.1"/>
</dbReference>
<evidence type="ECO:0000256" key="5">
    <source>
        <dbReference type="ARBA" id="ARBA00022525"/>
    </source>
</evidence>
<dbReference type="Pfam" id="PF05730">
    <property type="entry name" value="CFEM"/>
    <property type="match status" value="1"/>
</dbReference>
<dbReference type="VEuPathDB" id="FungiDB:PV07_06690"/>
<dbReference type="GO" id="GO:0005576">
    <property type="term" value="C:extracellular region"/>
    <property type="evidence" value="ECO:0007669"/>
    <property type="project" value="UniProtKB-SubCell"/>
</dbReference>
<evidence type="ECO:0000256" key="16">
    <source>
        <dbReference type="SAM" id="MobiDB-lite"/>
    </source>
</evidence>
<evidence type="ECO:0000256" key="7">
    <source>
        <dbReference type="ARBA" id="ARBA00022622"/>
    </source>
</evidence>
<accession>A0A0D2C6X8</accession>
<evidence type="ECO:0000256" key="11">
    <source>
        <dbReference type="ARBA" id="ARBA00023136"/>
    </source>
</evidence>
<feature type="signal peptide" evidence="17">
    <location>
        <begin position="1"/>
        <end position="24"/>
    </location>
</feature>
<keyword evidence="9 17" id="KW-0732">Signal</keyword>
<keyword evidence="7" id="KW-0336">GPI-anchor</keyword>
<evidence type="ECO:0000259" key="18">
    <source>
        <dbReference type="PROSITE" id="PS52012"/>
    </source>
</evidence>
<dbReference type="GO" id="GO:0046872">
    <property type="term" value="F:metal ion binding"/>
    <property type="evidence" value="ECO:0007669"/>
    <property type="project" value="UniProtKB-KW"/>
</dbReference>
<sequence length="200" mass="20376">MTTIRNLAVLLALWSLCLIKGAWAQDDDVDACALDCVANVNGTDCQRSEWPCLCANNMYIERLNNCTVASCNATDQEITFSAIAEICAIFSVPVTIGPEATVSTSTSNPLFSTVAIPSQSTMPPATTPTSSSATVTSMSTSGASTSTSSTTTSPAASATSTGLSASPSQSSSDGTWSNSPAELMLILGAGIASLVSIISL</sequence>
<organism evidence="19 20">
    <name type="scientific">Cladophialophora immunda</name>
    <dbReference type="NCBI Taxonomy" id="569365"/>
    <lineage>
        <taxon>Eukaryota</taxon>
        <taxon>Fungi</taxon>
        <taxon>Dikarya</taxon>
        <taxon>Ascomycota</taxon>
        <taxon>Pezizomycotina</taxon>
        <taxon>Eurotiomycetes</taxon>
        <taxon>Chaetothyriomycetidae</taxon>
        <taxon>Chaetothyriales</taxon>
        <taxon>Herpotrichiellaceae</taxon>
        <taxon>Cladophialophora</taxon>
    </lineage>
</organism>
<dbReference type="AlphaFoldDB" id="A0A0D2C6X8"/>
<proteinExistence type="inferred from homology"/>
<evidence type="ECO:0000256" key="8">
    <source>
        <dbReference type="ARBA" id="ARBA00022723"/>
    </source>
</evidence>
<evidence type="ECO:0000256" key="9">
    <source>
        <dbReference type="ARBA" id="ARBA00022729"/>
    </source>
</evidence>
<dbReference type="GO" id="GO:0098552">
    <property type="term" value="C:side of membrane"/>
    <property type="evidence" value="ECO:0007669"/>
    <property type="project" value="UniProtKB-KW"/>
</dbReference>
<comment type="subcellular location">
    <subcellularLocation>
        <location evidence="1">Cell membrane</location>
        <topology evidence="1">Lipid-anchor</topology>
        <topology evidence="1">GPI-anchor</topology>
    </subcellularLocation>
    <subcellularLocation>
        <location evidence="2">Secreted</location>
    </subcellularLocation>
</comment>
<evidence type="ECO:0000256" key="2">
    <source>
        <dbReference type="ARBA" id="ARBA00004613"/>
    </source>
</evidence>
<name>A0A0D2C6X8_9EURO</name>
<keyword evidence="12 15" id="KW-1015">Disulfide bond</keyword>
<dbReference type="InterPro" id="IPR008427">
    <property type="entry name" value="Extracellular_membr_CFEM_dom"/>
</dbReference>
<evidence type="ECO:0000256" key="13">
    <source>
        <dbReference type="ARBA" id="ARBA00023180"/>
    </source>
</evidence>
<dbReference type="PROSITE" id="PS52012">
    <property type="entry name" value="CFEM"/>
    <property type="match status" value="1"/>
</dbReference>
<dbReference type="GO" id="GO:0005886">
    <property type="term" value="C:plasma membrane"/>
    <property type="evidence" value="ECO:0007669"/>
    <property type="project" value="UniProtKB-SubCell"/>
</dbReference>
<keyword evidence="8" id="KW-0479">Metal-binding</keyword>
<keyword evidence="10" id="KW-0408">Iron</keyword>
<feature type="compositionally biased region" description="Low complexity" evidence="16">
    <location>
        <begin position="117"/>
        <end position="168"/>
    </location>
</feature>
<evidence type="ECO:0000313" key="20">
    <source>
        <dbReference type="Proteomes" id="UP000054466"/>
    </source>
</evidence>
<feature type="disulfide bond" evidence="15">
    <location>
        <begin position="45"/>
        <end position="52"/>
    </location>
</feature>
<comment type="similarity">
    <text evidence="3">Belongs to the RBT5 family.</text>
</comment>
<dbReference type="HOGENOM" id="CLU_117272_0_0_1"/>
<feature type="region of interest" description="Disordered" evidence="16">
    <location>
        <begin position="115"/>
        <end position="175"/>
    </location>
</feature>
<keyword evidence="13" id="KW-0325">Glycoprotein</keyword>
<gene>
    <name evidence="19" type="ORF">PV07_06690</name>
</gene>
<keyword evidence="5" id="KW-0964">Secreted</keyword>
<feature type="domain" description="CFEM" evidence="18">
    <location>
        <begin position="5"/>
        <end position="112"/>
    </location>
</feature>
<evidence type="ECO:0000256" key="15">
    <source>
        <dbReference type="PROSITE-ProRule" id="PRU01356"/>
    </source>
</evidence>
<evidence type="ECO:0000256" key="6">
    <source>
        <dbReference type="ARBA" id="ARBA00022617"/>
    </source>
</evidence>
<dbReference type="EMBL" id="KN847043">
    <property type="protein sequence ID" value="KIW26898.1"/>
    <property type="molecule type" value="Genomic_DNA"/>
</dbReference>
<keyword evidence="6" id="KW-0349">Heme</keyword>
<keyword evidence="4" id="KW-1003">Cell membrane</keyword>
<evidence type="ECO:0000256" key="3">
    <source>
        <dbReference type="ARBA" id="ARBA00010031"/>
    </source>
</evidence>
<comment type="caution">
    <text evidence="15">Lacks conserved residue(s) required for the propagation of feature annotation.</text>
</comment>
<protein>
    <recommendedName>
        <fullName evidence="18">CFEM domain-containing protein</fullName>
    </recommendedName>
</protein>
<dbReference type="OrthoDB" id="4161288at2759"/>
<feature type="chain" id="PRO_5002255002" description="CFEM domain-containing protein" evidence="17">
    <location>
        <begin position="25"/>
        <end position="200"/>
    </location>
</feature>
<evidence type="ECO:0000256" key="17">
    <source>
        <dbReference type="SAM" id="SignalP"/>
    </source>
</evidence>
<dbReference type="PANTHER" id="PTHR37928:SF2">
    <property type="entry name" value="GPI ANCHORED CFEM DOMAIN PROTEIN (AFU_ORTHOLOGUE AFUA_6G10580)"/>
    <property type="match status" value="1"/>
</dbReference>
<dbReference type="InterPro" id="IPR051735">
    <property type="entry name" value="CFEM_domain"/>
</dbReference>
<evidence type="ECO:0000256" key="10">
    <source>
        <dbReference type="ARBA" id="ARBA00023004"/>
    </source>
</evidence>
<evidence type="ECO:0000256" key="12">
    <source>
        <dbReference type="ARBA" id="ARBA00023157"/>
    </source>
</evidence>
<evidence type="ECO:0000256" key="4">
    <source>
        <dbReference type="ARBA" id="ARBA00022475"/>
    </source>
</evidence>
<evidence type="ECO:0000313" key="19">
    <source>
        <dbReference type="EMBL" id="KIW26898.1"/>
    </source>
</evidence>
<dbReference type="PANTHER" id="PTHR37928">
    <property type="entry name" value="CFEM DOMAIN PROTEIN (AFU_ORTHOLOGUE AFUA_6G14090)"/>
    <property type="match status" value="1"/>
</dbReference>
<evidence type="ECO:0000256" key="1">
    <source>
        <dbReference type="ARBA" id="ARBA00004609"/>
    </source>
</evidence>
<keyword evidence="14" id="KW-0449">Lipoprotein</keyword>
<dbReference type="GeneID" id="27345884"/>
<keyword evidence="20" id="KW-1185">Reference proteome</keyword>
<dbReference type="Proteomes" id="UP000054466">
    <property type="component" value="Unassembled WGS sequence"/>
</dbReference>
<reference evidence="19 20" key="1">
    <citation type="submission" date="2015-01" db="EMBL/GenBank/DDBJ databases">
        <title>The Genome Sequence of Cladophialophora immunda CBS83496.</title>
        <authorList>
            <consortium name="The Broad Institute Genomics Platform"/>
            <person name="Cuomo C."/>
            <person name="de Hoog S."/>
            <person name="Gorbushina A."/>
            <person name="Stielow B."/>
            <person name="Teixiera M."/>
            <person name="Abouelleil A."/>
            <person name="Chapman S.B."/>
            <person name="Priest M."/>
            <person name="Young S.K."/>
            <person name="Wortman J."/>
            <person name="Nusbaum C."/>
            <person name="Birren B."/>
        </authorList>
    </citation>
    <scope>NUCLEOTIDE SEQUENCE [LARGE SCALE GENOMIC DNA]</scope>
    <source>
        <strain evidence="19 20">CBS 83496</strain>
    </source>
</reference>